<comment type="caution">
    <text evidence="2">The sequence shown here is derived from an EMBL/GenBank/DDBJ whole genome shotgun (WGS) entry which is preliminary data.</text>
</comment>
<accession>A0A6A4R7Y8</accession>
<keyword evidence="3" id="KW-1185">Reference proteome</keyword>
<dbReference type="Pfam" id="PF23733">
    <property type="entry name" value="GRXCR1-2_C"/>
    <property type="match status" value="1"/>
</dbReference>
<dbReference type="Proteomes" id="UP000447434">
    <property type="component" value="Chromosome 1"/>
</dbReference>
<dbReference type="InterPro" id="IPR036249">
    <property type="entry name" value="Thioredoxin-like_sf"/>
</dbReference>
<dbReference type="OrthoDB" id="423313at2759"/>
<gene>
    <name evidence="2" type="ORF">Lalb_Chr01g0018121</name>
</gene>
<dbReference type="PANTHER" id="PTHR45669">
    <property type="entry name" value="GLUTAREDOXIN DOMAIN-CONTAINING CYSTEINE-RICH PROTEIN CG12206-RELATED"/>
    <property type="match status" value="1"/>
</dbReference>
<dbReference type="EMBL" id="WOCE01000001">
    <property type="protein sequence ID" value="KAE9621753.1"/>
    <property type="molecule type" value="Genomic_DNA"/>
</dbReference>
<reference evidence="3" key="1">
    <citation type="journal article" date="2020" name="Nat. Commun.">
        <title>Genome sequence of the cluster root forming white lupin.</title>
        <authorList>
            <person name="Hufnagel B."/>
            <person name="Marques A."/>
            <person name="Soriano A."/>
            <person name="Marques L."/>
            <person name="Divol F."/>
            <person name="Doumas P."/>
            <person name="Sallet E."/>
            <person name="Mancinotti D."/>
            <person name="Carrere S."/>
            <person name="Marande W."/>
            <person name="Arribat S."/>
            <person name="Keller J."/>
            <person name="Huneau C."/>
            <person name="Blein T."/>
            <person name="Aime D."/>
            <person name="Laguerre M."/>
            <person name="Taylor J."/>
            <person name="Schubert V."/>
            <person name="Nelson M."/>
            <person name="Geu-Flores F."/>
            <person name="Crespi M."/>
            <person name="Gallardo-Guerrero K."/>
            <person name="Delaux P.-M."/>
            <person name="Salse J."/>
            <person name="Berges H."/>
            <person name="Guyot R."/>
            <person name="Gouzy J."/>
            <person name="Peret B."/>
        </authorList>
    </citation>
    <scope>NUCLEOTIDE SEQUENCE [LARGE SCALE GENOMIC DNA]</scope>
    <source>
        <strain evidence="3">cv. Amiga</strain>
    </source>
</reference>
<proteinExistence type="predicted"/>
<sequence length="414" mass="45992">MGCVSSKHVKKELKQKQQLTFNNGALNHVVSLTSSTYGALNLDNDQKPIAIDTTTTTTTTTIEESKSFVVVHKSSPVHEDPEIINAWELMEGIEEGVPISIQLKKSPKLSPFLRGFINTPDTKSSPLKFFYQNGSPKSMRKSSGKENKNKVQVNGSKRMRRLDYNYSPKGVLKEINSCPSTCKSVLNLNPLKLSPRNSFGSGSLRKMSHSPLFDPDLAASHEKEPVIVEEEQIKKMVYATPKAARRVRKSIDSETFLQKFEMKCPKGGENCVVIYTTTLRGIRKTFEDCNKVRAIVESCNVHMVERDVSMHSGFKEELRKLIGTKEVKVPVVFVKGRFIGGVDETLKLEEDEKLGVLFEGIPKALLSGCEGCGGVRFLICMECSGSCKVLDEENKNVRCGQCNENGIIQCPTCS</sequence>
<dbReference type="Pfam" id="PF00462">
    <property type="entry name" value="Glutaredoxin"/>
    <property type="match status" value="1"/>
</dbReference>
<organism evidence="2 3">
    <name type="scientific">Lupinus albus</name>
    <name type="common">White lupine</name>
    <name type="synonym">Lupinus termis</name>
    <dbReference type="NCBI Taxonomy" id="3870"/>
    <lineage>
        <taxon>Eukaryota</taxon>
        <taxon>Viridiplantae</taxon>
        <taxon>Streptophyta</taxon>
        <taxon>Embryophyta</taxon>
        <taxon>Tracheophyta</taxon>
        <taxon>Spermatophyta</taxon>
        <taxon>Magnoliopsida</taxon>
        <taxon>eudicotyledons</taxon>
        <taxon>Gunneridae</taxon>
        <taxon>Pentapetalae</taxon>
        <taxon>rosids</taxon>
        <taxon>fabids</taxon>
        <taxon>Fabales</taxon>
        <taxon>Fabaceae</taxon>
        <taxon>Papilionoideae</taxon>
        <taxon>50 kb inversion clade</taxon>
        <taxon>genistoids sensu lato</taxon>
        <taxon>core genistoids</taxon>
        <taxon>Genisteae</taxon>
        <taxon>Lupinus</taxon>
    </lineage>
</organism>
<name>A0A6A4R7Y8_LUPAL</name>
<protein>
    <submittedName>
        <fullName evidence="2">Putative thioredoxin-like protein</fullName>
    </submittedName>
</protein>
<dbReference type="InterPro" id="IPR002109">
    <property type="entry name" value="Glutaredoxin"/>
</dbReference>
<feature type="domain" description="Glutaredoxin" evidence="1">
    <location>
        <begin position="272"/>
        <end position="339"/>
    </location>
</feature>
<dbReference type="Gene3D" id="3.40.30.10">
    <property type="entry name" value="Glutaredoxin"/>
    <property type="match status" value="1"/>
</dbReference>
<evidence type="ECO:0000313" key="2">
    <source>
        <dbReference type="EMBL" id="KAE9621753.1"/>
    </source>
</evidence>
<dbReference type="CDD" id="cd03031">
    <property type="entry name" value="GRX_GRX_like"/>
    <property type="match status" value="1"/>
</dbReference>
<evidence type="ECO:0000259" key="1">
    <source>
        <dbReference type="Pfam" id="PF00462"/>
    </source>
</evidence>
<dbReference type="AlphaFoldDB" id="A0A6A4R7Y8"/>
<dbReference type="PROSITE" id="PS51354">
    <property type="entry name" value="GLUTAREDOXIN_2"/>
    <property type="match status" value="1"/>
</dbReference>
<evidence type="ECO:0000313" key="3">
    <source>
        <dbReference type="Proteomes" id="UP000447434"/>
    </source>
</evidence>
<dbReference type="SUPFAM" id="SSF52833">
    <property type="entry name" value="Thioredoxin-like"/>
    <property type="match status" value="1"/>
</dbReference>
<dbReference type="PANTHER" id="PTHR45669:SF12">
    <property type="entry name" value="EMB|CAB85507.1"/>
    <property type="match status" value="1"/>
</dbReference>